<evidence type="ECO:0000256" key="3">
    <source>
        <dbReference type="SAM" id="MobiDB-lite"/>
    </source>
</evidence>
<protein>
    <submittedName>
        <fullName evidence="5">Piso0_005787 protein</fullName>
    </submittedName>
</protein>
<feature type="domain" description="RRM" evidence="4">
    <location>
        <begin position="33"/>
        <end position="111"/>
    </location>
</feature>
<dbReference type="GO" id="GO:0071011">
    <property type="term" value="C:precatalytic spliceosome"/>
    <property type="evidence" value="ECO:0007669"/>
    <property type="project" value="TreeGrafter"/>
</dbReference>
<dbReference type="Gene3D" id="3.30.70.330">
    <property type="match status" value="1"/>
</dbReference>
<proteinExistence type="predicted"/>
<dbReference type="FunCoup" id="G8XZY5">
    <property type="interactions" value="1180"/>
</dbReference>
<dbReference type="EMBL" id="FO082046">
    <property type="protein sequence ID" value="CCE87244.1"/>
    <property type="molecule type" value="Genomic_DNA"/>
</dbReference>
<dbReference type="GO" id="GO:0003723">
    <property type="term" value="F:RNA binding"/>
    <property type="evidence" value="ECO:0007669"/>
    <property type="project" value="UniProtKB-UniRule"/>
</dbReference>
<feature type="compositionally biased region" description="Basic and acidic residues" evidence="3">
    <location>
        <begin position="135"/>
        <end position="147"/>
    </location>
</feature>
<reference evidence="5 6" key="1">
    <citation type="journal article" date="2012" name="G3 (Bethesda)">
        <title>Pichia sorbitophila, an interspecies yeast hybrid reveals early steps of genome resolution following polyploidization.</title>
        <authorList>
            <person name="Leh Louis V."/>
            <person name="Despons L."/>
            <person name="Friedrich A."/>
            <person name="Martin T."/>
            <person name="Durrens P."/>
            <person name="Casaregola S."/>
            <person name="Neuveglise C."/>
            <person name="Fairhead C."/>
            <person name="Marck C."/>
            <person name="Cruz J.A."/>
            <person name="Straub M.L."/>
            <person name="Kugler V."/>
            <person name="Sacerdot C."/>
            <person name="Uzunov Z."/>
            <person name="Thierry A."/>
            <person name="Weiss S."/>
            <person name="Bleykasten C."/>
            <person name="De Montigny J."/>
            <person name="Jacques N."/>
            <person name="Jung P."/>
            <person name="Lemaire M."/>
            <person name="Mallet S."/>
            <person name="Morel G."/>
            <person name="Richard G.F."/>
            <person name="Sarkar A."/>
            <person name="Savel G."/>
            <person name="Schacherer J."/>
            <person name="Seret M.L."/>
            <person name="Talla E."/>
            <person name="Samson G."/>
            <person name="Jubin C."/>
            <person name="Poulain J."/>
            <person name="Vacherie B."/>
            <person name="Barbe V."/>
            <person name="Pelletier E."/>
            <person name="Sherman D.J."/>
            <person name="Westhof E."/>
            <person name="Weissenbach J."/>
            <person name="Baret P.V."/>
            <person name="Wincker P."/>
            <person name="Gaillardin C."/>
            <person name="Dujon B."/>
            <person name="Souciet J.L."/>
        </authorList>
    </citation>
    <scope>NUCLEOTIDE SEQUENCE [LARGE SCALE GENOMIC DNA]</scope>
    <source>
        <strain evidence="6">ATCC MYA-4447 / BCRC 22081 / CBS 7064 / NBRC 10061 / NRRL Y-12695</strain>
    </source>
</reference>
<evidence type="ECO:0000256" key="2">
    <source>
        <dbReference type="PROSITE-ProRule" id="PRU00176"/>
    </source>
</evidence>
<feature type="region of interest" description="Disordered" evidence="3">
    <location>
        <begin position="135"/>
        <end position="235"/>
    </location>
</feature>
<dbReference type="eggNOG" id="KOG0126">
    <property type="taxonomic scope" value="Eukaryota"/>
</dbReference>
<dbReference type="InterPro" id="IPR051847">
    <property type="entry name" value="RNA_proc/Spliceosome_comp"/>
</dbReference>
<accession>G8XZY5</accession>
<dbReference type="Pfam" id="PF00076">
    <property type="entry name" value="RRM_1"/>
    <property type="match status" value="1"/>
</dbReference>
<dbReference type="PANTHER" id="PTHR45880">
    <property type="entry name" value="RNA-BINDING MOTIF PROTEIN, X-LINKED 2"/>
    <property type="match status" value="1"/>
</dbReference>
<dbReference type="OMA" id="PMEQFIK"/>
<dbReference type="GO" id="GO:0005686">
    <property type="term" value="C:U2 snRNP"/>
    <property type="evidence" value="ECO:0007669"/>
    <property type="project" value="TreeGrafter"/>
</dbReference>
<dbReference type="STRING" id="559304.G8XZY5"/>
<dbReference type="InterPro" id="IPR000504">
    <property type="entry name" value="RRM_dom"/>
</dbReference>
<keyword evidence="6" id="KW-1185">Reference proteome</keyword>
<dbReference type="SUPFAM" id="SSF54928">
    <property type="entry name" value="RNA-binding domain, RBD"/>
    <property type="match status" value="1"/>
</dbReference>
<evidence type="ECO:0000313" key="6">
    <source>
        <dbReference type="Proteomes" id="UP000005222"/>
    </source>
</evidence>
<dbReference type="InParanoid" id="G8XZY5"/>
<feature type="compositionally biased region" description="Basic and acidic residues" evidence="3">
    <location>
        <begin position="163"/>
        <end position="179"/>
    </location>
</feature>
<dbReference type="Proteomes" id="UP000005222">
    <property type="component" value="Chromosome N"/>
</dbReference>
<keyword evidence="1 2" id="KW-0694">RNA-binding</keyword>
<feature type="compositionally biased region" description="Basic residues" evidence="3">
    <location>
        <begin position="204"/>
        <end position="218"/>
    </location>
</feature>
<gene>
    <name evidence="5" type="primary">Piso0_005787</name>
    <name evidence="5" type="ORF">GNLVRS01_PISO0N22585g</name>
</gene>
<dbReference type="GO" id="GO:0000398">
    <property type="term" value="P:mRNA splicing, via spliceosome"/>
    <property type="evidence" value="ECO:0007669"/>
    <property type="project" value="TreeGrafter"/>
</dbReference>
<dbReference type="InterPro" id="IPR035979">
    <property type="entry name" value="RBD_domain_sf"/>
</dbReference>
<evidence type="ECO:0000256" key="1">
    <source>
        <dbReference type="ARBA" id="ARBA00022884"/>
    </source>
</evidence>
<evidence type="ECO:0000313" key="5">
    <source>
        <dbReference type="EMBL" id="CCE87244.1"/>
    </source>
</evidence>
<organism evidence="5 6">
    <name type="scientific">Pichia sorbitophila (strain ATCC MYA-4447 / BCRC 22081 / CBS 7064 / NBRC 10061 / NRRL Y-12695)</name>
    <name type="common">Hybrid yeast</name>
    <dbReference type="NCBI Taxonomy" id="559304"/>
    <lineage>
        <taxon>Eukaryota</taxon>
        <taxon>Fungi</taxon>
        <taxon>Dikarya</taxon>
        <taxon>Ascomycota</taxon>
        <taxon>Saccharomycotina</taxon>
        <taxon>Pichiomycetes</taxon>
        <taxon>Debaryomycetaceae</taxon>
        <taxon>Millerozyma</taxon>
    </lineage>
</organism>
<dbReference type="GO" id="GO:0071013">
    <property type="term" value="C:catalytic step 2 spliceosome"/>
    <property type="evidence" value="ECO:0007669"/>
    <property type="project" value="TreeGrafter"/>
</dbReference>
<dbReference type="OrthoDB" id="2573941at2759"/>
<dbReference type="PANTHER" id="PTHR45880:SF1">
    <property type="entry name" value="RNA-BINDING MOTIF PROTEIN, X-LINKED 2"/>
    <property type="match status" value="1"/>
</dbReference>
<dbReference type="AlphaFoldDB" id="G8XZY5"/>
<evidence type="ECO:0000259" key="4">
    <source>
        <dbReference type="PROSITE" id="PS50102"/>
    </source>
</evidence>
<dbReference type="SMART" id="SM00360">
    <property type="entry name" value="RRM"/>
    <property type="match status" value="1"/>
</dbReference>
<dbReference type="InterPro" id="IPR012677">
    <property type="entry name" value="Nucleotide-bd_a/b_plait_sf"/>
</dbReference>
<dbReference type="PROSITE" id="PS50102">
    <property type="entry name" value="RRM"/>
    <property type="match status" value="1"/>
</dbReference>
<sequence>MNAIKKINEINYKELENNISDSASWHADFKDSSYIFIGFLPQELKEDDVIKIFSQYGIPTHINLVKDKETGKPRGFCYLKYEDYRSCILAVDNLNGVQIFNKRIKVDHVHYYLKEGQNEDDFLINYSEAEKEFAKLEDKSQTKERRMLPPIESNNSDDEFQDPMEKFNKDSSQQERDRPSMSTYEDPDDEFRDPMEGFLGKKSPSSKHKKHKDKHRSTSGKEGEQMPSKKQKRDY</sequence>
<dbReference type="HOGENOM" id="CLU_045495_2_2_1"/>
<name>G8XZY5_PICSO</name>